<dbReference type="AlphaFoldDB" id="A0A9E7CWJ8"/>
<keyword evidence="1" id="KW-0812">Transmembrane</keyword>
<keyword evidence="1" id="KW-1133">Transmembrane helix</keyword>
<evidence type="ECO:0000256" key="1">
    <source>
        <dbReference type="SAM" id="Phobius"/>
    </source>
</evidence>
<evidence type="ECO:0000313" key="2">
    <source>
        <dbReference type="EMBL" id="UOK72638.1"/>
    </source>
</evidence>
<proteinExistence type="predicted"/>
<dbReference type="Pfam" id="PF06210">
    <property type="entry name" value="DUF1003"/>
    <property type="match status" value="1"/>
</dbReference>
<reference evidence="2" key="1">
    <citation type="submission" date="2021-09" db="EMBL/GenBank/DDBJ databases">
        <title>Network and meta-omics reveal the key degrader and cooperation patterns in an efficient 1,4-dioxane-degrading microbial community.</title>
        <authorList>
            <person name="Dai C."/>
        </authorList>
    </citation>
    <scope>NUCLEOTIDE SEQUENCE</scope>
    <source>
        <strain evidence="2">ZM13</strain>
    </source>
</reference>
<dbReference type="Proteomes" id="UP000831684">
    <property type="component" value="Chromosome"/>
</dbReference>
<dbReference type="PANTHER" id="PTHR41386">
    <property type="entry name" value="INTEGRAL MEMBRANE PROTEIN-RELATED"/>
    <property type="match status" value="1"/>
</dbReference>
<dbReference type="KEGG" id="apol:K9D25_08045"/>
<keyword evidence="1" id="KW-0472">Membrane</keyword>
<dbReference type="RefSeq" id="WP_244450335.1">
    <property type="nucleotide sequence ID" value="NZ_CP083239.1"/>
</dbReference>
<dbReference type="PANTHER" id="PTHR41386:SF1">
    <property type="entry name" value="MEMBRANE PROTEIN"/>
    <property type="match status" value="1"/>
</dbReference>
<accession>A0A9E7CWJ8</accession>
<organism evidence="2 3">
    <name type="scientific">Ancylobacter polymorphus</name>
    <dbReference type="NCBI Taxonomy" id="223390"/>
    <lineage>
        <taxon>Bacteria</taxon>
        <taxon>Pseudomonadati</taxon>
        <taxon>Pseudomonadota</taxon>
        <taxon>Alphaproteobacteria</taxon>
        <taxon>Hyphomicrobiales</taxon>
        <taxon>Xanthobacteraceae</taxon>
        <taxon>Ancylobacter</taxon>
    </lineage>
</organism>
<gene>
    <name evidence="2" type="ORF">K9D25_08045</name>
</gene>
<sequence>MSRRPKTSHETAHHTCALTGNVVSARDGLRLDMLRPGLADHIKALHPDIAPDAYISRKALAKERAAYIADTLKAERGDLSQLDHDVIASLAANDILTENIEEEIESGRTFGERAADAIASFGGSWTFIISFIVFIMIWMALNVAGMMGAFDPYPFILLNLVLSCIAALQAPVIMMSQKRQEEKDRQRSENDYRINLKAELEIRHLHEKIDHMLTRQWERLAEIQAIQIELMEDLASRRH</sequence>
<feature type="transmembrane region" description="Helical" evidence="1">
    <location>
        <begin position="153"/>
        <end position="175"/>
    </location>
</feature>
<name>A0A9E7CWJ8_9HYPH</name>
<dbReference type="InterPro" id="IPR010406">
    <property type="entry name" value="DUF1003"/>
</dbReference>
<evidence type="ECO:0000313" key="3">
    <source>
        <dbReference type="Proteomes" id="UP000831684"/>
    </source>
</evidence>
<protein>
    <submittedName>
        <fullName evidence="2">DUF1003 domain-containing protein</fullName>
    </submittedName>
</protein>
<feature type="transmembrane region" description="Helical" evidence="1">
    <location>
        <begin position="118"/>
        <end position="141"/>
    </location>
</feature>
<dbReference type="EMBL" id="CP083239">
    <property type="protein sequence ID" value="UOK72638.1"/>
    <property type="molecule type" value="Genomic_DNA"/>
</dbReference>